<organism evidence="3 4">
    <name type="scientific">Propioniciclava tarda</name>
    <dbReference type="NCBI Taxonomy" id="433330"/>
    <lineage>
        <taxon>Bacteria</taxon>
        <taxon>Bacillati</taxon>
        <taxon>Actinomycetota</taxon>
        <taxon>Actinomycetes</taxon>
        <taxon>Propionibacteriales</taxon>
        <taxon>Propionibacteriaceae</taxon>
        <taxon>Propioniciclava</taxon>
    </lineage>
</organism>
<dbReference type="PANTHER" id="PTHR34473">
    <property type="entry name" value="UPF0699 TRANSMEMBRANE PROTEIN YDBS"/>
    <property type="match status" value="1"/>
</dbReference>
<name>A0A4Q9KKC3_PROTD</name>
<dbReference type="Proteomes" id="UP000291933">
    <property type="component" value="Unassembled WGS sequence"/>
</dbReference>
<accession>A0A4Q9KKC3</accession>
<keyword evidence="1" id="KW-1133">Transmembrane helix</keyword>
<evidence type="ECO:0000256" key="1">
    <source>
        <dbReference type="SAM" id="Phobius"/>
    </source>
</evidence>
<dbReference type="PANTHER" id="PTHR34473:SF3">
    <property type="entry name" value="TRANSMEMBRANE PROTEIN-RELATED"/>
    <property type="match status" value="1"/>
</dbReference>
<keyword evidence="4" id="KW-1185">Reference proteome</keyword>
<dbReference type="RefSeq" id="WP_131171992.1">
    <property type="nucleotide sequence ID" value="NZ_FXTL01000007.1"/>
</dbReference>
<evidence type="ECO:0000313" key="3">
    <source>
        <dbReference type="EMBL" id="TBT94903.1"/>
    </source>
</evidence>
<dbReference type="Pfam" id="PF03703">
    <property type="entry name" value="bPH_2"/>
    <property type="match status" value="1"/>
</dbReference>
<comment type="caution">
    <text evidence="3">The sequence shown here is derived from an EMBL/GenBank/DDBJ whole genome shotgun (WGS) entry which is preliminary data.</text>
</comment>
<keyword evidence="1" id="KW-0812">Transmembrane</keyword>
<sequence>MTESTPDSLFRPDNAAWRSLSPRYVVVRRLSALLTSLVFWCVAAAASWIALQLTWLTAVIAGVGLAWTAWRVVRAGRWVRSWGWAERDSDLCITHGLWTRELTVIPFGRLQMVEVSSGPLLRSQGLANVQLITAAVQSRATIPGLPHADAVALRDRMIELSEAGGAGL</sequence>
<evidence type="ECO:0000259" key="2">
    <source>
        <dbReference type="Pfam" id="PF03703"/>
    </source>
</evidence>
<dbReference type="OrthoDB" id="7364633at2"/>
<feature type="transmembrane region" description="Helical" evidence="1">
    <location>
        <begin position="55"/>
        <end position="73"/>
    </location>
</feature>
<feature type="transmembrane region" description="Helical" evidence="1">
    <location>
        <begin position="30"/>
        <end position="49"/>
    </location>
</feature>
<evidence type="ECO:0000313" key="4">
    <source>
        <dbReference type="Proteomes" id="UP000291933"/>
    </source>
</evidence>
<gene>
    <name evidence="3" type="ORF">ET996_07760</name>
</gene>
<protein>
    <recommendedName>
        <fullName evidence="2">YdbS-like PH domain-containing protein</fullName>
    </recommendedName>
</protein>
<keyword evidence="1" id="KW-0472">Membrane</keyword>
<feature type="domain" description="YdbS-like PH" evidence="2">
    <location>
        <begin position="80"/>
        <end position="156"/>
    </location>
</feature>
<dbReference type="InterPro" id="IPR005182">
    <property type="entry name" value="YdbS-like_PH"/>
</dbReference>
<dbReference type="AlphaFoldDB" id="A0A4Q9KKC3"/>
<dbReference type="EMBL" id="SDMR01000008">
    <property type="protein sequence ID" value="TBT94903.1"/>
    <property type="molecule type" value="Genomic_DNA"/>
</dbReference>
<reference evidence="3 4" key="1">
    <citation type="submission" date="2019-01" db="EMBL/GenBank/DDBJ databases">
        <title>Lactibacter flavus gen. nov., sp. nov., a novel bacterium of the family Propionibacteriaceae isolated from raw milk and dairy products.</title>
        <authorList>
            <person name="Huptas C."/>
            <person name="Wenning M."/>
            <person name="Breitenwieser F."/>
            <person name="Doll E."/>
            <person name="Von Neubeck M."/>
            <person name="Busse H.-J."/>
            <person name="Scherer S."/>
        </authorList>
    </citation>
    <scope>NUCLEOTIDE SEQUENCE [LARGE SCALE GENOMIC DNA]</scope>
    <source>
        <strain evidence="3 4">DSM 22130</strain>
    </source>
</reference>
<proteinExistence type="predicted"/>